<feature type="transmembrane region" description="Helical" evidence="5">
    <location>
        <begin position="177"/>
        <end position="198"/>
    </location>
</feature>
<feature type="transmembrane region" description="Helical" evidence="5">
    <location>
        <begin position="236"/>
        <end position="254"/>
    </location>
</feature>
<keyword evidence="4 5" id="KW-0472">Membrane</keyword>
<sequence>MSTVVLGFVAGLVLAMVTAPVGVSGAVFLLPVQLDLLSVPSPAVTPTNLLYNVIATPGSLARYRQQNQLGGPLVRRLVAGTLPGVVLGAVVRVRFAPGAGLFRLLLACLLLPLGAWLCVRTLRVPRQRGRPAPGPRAVTLLSVVVGFVGGVYGIGGGSILGPILVGRGLPLTTVAPATLASTFVTSIAGAATYALLALTTPGNIAPHWALGLACGSGGLLGGYLGARLQPHLPNPALRLLLGALAIALAIVYLAEAA</sequence>
<dbReference type="EMBL" id="JAEACQ010000237">
    <property type="protein sequence ID" value="MBL7629824.1"/>
    <property type="molecule type" value="Genomic_DNA"/>
</dbReference>
<dbReference type="Proteomes" id="UP000604475">
    <property type="component" value="Unassembled WGS sequence"/>
</dbReference>
<dbReference type="Pfam" id="PF01925">
    <property type="entry name" value="TauE"/>
    <property type="match status" value="1"/>
</dbReference>
<name>A0A937RJ66_9ACTN</name>
<keyword evidence="2 5" id="KW-0812">Transmembrane</keyword>
<feature type="transmembrane region" description="Helical" evidence="5">
    <location>
        <begin position="205"/>
        <end position="224"/>
    </location>
</feature>
<evidence type="ECO:0000256" key="4">
    <source>
        <dbReference type="ARBA" id="ARBA00023136"/>
    </source>
</evidence>
<evidence type="ECO:0000256" key="5">
    <source>
        <dbReference type="RuleBase" id="RU363041"/>
    </source>
</evidence>
<comment type="similarity">
    <text evidence="5">Belongs to the 4-toluene sulfonate uptake permease (TSUP) (TC 2.A.102) family.</text>
</comment>
<evidence type="ECO:0000313" key="7">
    <source>
        <dbReference type="Proteomes" id="UP000604475"/>
    </source>
</evidence>
<comment type="caution">
    <text evidence="6">The sequence shown here is derived from an EMBL/GenBank/DDBJ whole genome shotgun (WGS) entry which is preliminary data.</text>
</comment>
<evidence type="ECO:0000256" key="1">
    <source>
        <dbReference type="ARBA" id="ARBA00004141"/>
    </source>
</evidence>
<feature type="transmembrane region" description="Helical" evidence="5">
    <location>
        <begin position="77"/>
        <end position="95"/>
    </location>
</feature>
<organism evidence="6 7">
    <name type="scientific">Frankia nepalensis</name>
    <dbReference type="NCBI Taxonomy" id="1836974"/>
    <lineage>
        <taxon>Bacteria</taxon>
        <taxon>Bacillati</taxon>
        <taxon>Actinomycetota</taxon>
        <taxon>Actinomycetes</taxon>
        <taxon>Frankiales</taxon>
        <taxon>Frankiaceae</taxon>
        <taxon>Frankia</taxon>
    </lineage>
</organism>
<keyword evidence="5" id="KW-1003">Cell membrane</keyword>
<reference evidence="6" key="1">
    <citation type="submission" date="2020-12" db="EMBL/GenBank/DDBJ databases">
        <title>Genomic characterization of non-nitrogen-fixing Frankia strains.</title>
        <authorList>
            <person name="Carlos-Shanley C."/>
            <person name="Guerra T."/>
            <person name="Hahn D."/>
        </authorList>
    </citation>
    <scope>NUCLEOTIDE SEQUENCE</scope>
    <source>
        <strain evidence="6">CN6</strain>
    </source>
</reference>
<dbReference type="PANTHER" id="PTHR43483">
    <property type="entry name" value="MEMBRANE TRANSPORTER PROTEIN HI_0806-RELATED"/>
    <property type="match status" value="1"/>
</dbReference>
<dbReference type="AlphaFoldDB" id="A0A937RJ66"/>
<evidence type="ECO:0000256" key="3">
    <source>
        <dbReference type="ARBA" id="ARBA00022989"/>
    </source>
</evidence>
<comment type="subcellular location">
    <subcellularLocation>
        <location evidence="5">Cell membrane</location>
        <topology evidence="5">Multi-pass membrane protein</topology>
    </subcellularLocation>
    <subcellularLocation>
        <location evidence="1">Membrane</location>
        <topology evidence="1">Multi-pass membrane protein</topology>
    </subcellularLocation>
</comment>
<evidence type="ECO:0000256" key="2">
    <source>
        <dbReference type="ARBA" id="ARBA00022692"/>
    </source>
</evidence>
<feature type="transmembrane region" description="Helical" evidence="5">
    <location>
        <begin position="101"/>
        <end position="119"/>
    </location>
</feature>
<gene>
    <name evidence="6" type="ORF">I7412_22175</name>
</gene>
<keyword evidence="7" id="KW-1185">Reference proteome</keyword>
<dbReference type="InterPro" id="IPR002781">
    <property type="entry name" value="TM_pro_TauE-like"/>
</dbReference>
<feature type="transmembrane region" description="Helical" evidence="5">
    <location>
        <begin position="49"/>
        <end position="65"/>
    </location>
</feature>
<dbReference type="RefSeq" id="WP_202999746.1">
    <property type="nucleotide sequence ID" value="NZ_JADWYU010000087.1"/>
</dbReference>
<accession>A0A937RJ66</accession>
<dbReference type="PANTHER" id="PTHR43483:SF3">
    <property type="entry name" value="MEMBRANE TRANSPORTER PROTEIN HI_0806-RELATED"/>
    <property type="match status" value="1"/>
</dbReference>
<feature type="transmembrane region" description="Helical" evidence="5">
    <location>
        <begin position="140"/>
        <end position="165"/>
    </location>
</feature>
<proteinExistence type="inferred from homology"/>
<protein>
    <recommendedName>
        <fullName evidence="5">Probable membrane transporter protein</fullName>
    </recommendedName>
</protein>
<evidence type="ECO:0000313" key="6">
    <source>
        <dbReference type="EMBL" id="MBL7629824.1"/>
    </source>
</evidence>
<keyword evidence="3 5" id="KW-1133">Transmembrane helix</keyword>
<dbReference type="GO" id="GO:0005886">
    <property type="term" value="C:plasma membrane"/>
    <property type="evidence" value="ECO:0007669"/>
    <property type="project" value="UniProtKB-SubCell"/>
</dbReference>